<dbReference type="AlphaFoldDB" id="A0A7J6ET41"/>
<dbReference type="InterPro" id="IPR028015">
    <property type="entry name" value="CCDC84-like"/>
</dbReference>
<sequence length="478" mass="54036">MEVGHAETKSNPNSETKTTKRDDKKRKRVSEFEYCEVCKLNHDQGQRHKYFPTHKKSLSDFFSRFQTKLSDVRFFLKNPTILFPEHASHNRVWCVFCSKNIDEIGSSFACSNAIHHLASVSHLKNLKHFLWKNGGGMDCIENFRITKADVTMWEKKCKSLKNGAVSSKEASHGPVFGPSNDIQNELNYVDNNSYTNNNVHYFDPSISTDVMPLQNHTNEYQVSHSGITDVSNVGMYSKDTISSLPLVTYSGTSSKNLNGVAGVQNLTQICVPEVTGGNVQSGAPPPWFEAVGESQVNVGVKPNLGSFVSSSSKSGKSKKLNPKRVGAAWAEKRKLEMEMEKRGELVKDECDANWLPNFGRVWQSGSRRESRKEFEFEKQNVLKDEEPVKIQPYISKRMDEEPAKIQPYISKQVDEEPVKIQPYVSKRMVILNFHFIACFPFALDVKYAVVHPKETQVNDCVAEDYDVSERAVPPTSFS</sequence>
<evidence type="ECO:0000313" key="4">
    <source>
        <dbReference type="Proteomes" id="UP000525078"/>
    </source>
</evidence>
<evidence type="ECO:0000313" key="5">
    <source>
        <dbReference type="Proteomes" id="UP000583929"/>
    </source>
</evidence>
<dbReference type="EMBL" id="JAATIP010000191">
    <property type="protein sequence ID" value="KAF4361607.1"/>
    <property type="molecule type" value="Genomic_DNA"/>
</dbReference>
<dbReference type="Proteomes" id="UP000583929">
    <property type="component" value="Unassembled WGS sequence"/>
</dbReference>
<evidence type="ECO:0000256" key="1">
    <source>
        <dbReference type="SAM" id="MobiDB-lite"/>
    </source>
</evidence>
<feature type="region of interest" description="Disordered" evidence="1">
    <location>
        <begin position="1"/>
        <end position="26"/>
    </location>
</feature>
<name>A0A7J6ET41_CANSA</name>
<evidence type="ECO:0008006" key="6">
    <source>
        <dbReference type="Google" id="ProtNLM"/>
    </source>
</evidence>
<reference evidence="4 5" key="1">
    <citation type="journal article" date="2020" name="bioRxiv">
        <title>Sequence and annotation of 42 cannabis genomes reveals extensive copy number variation in cannabinoid synthesis and pathogen resistance genes.</title>
        <authorList>
            <person name="Mckernan K.J."/>
            <person name="Helbert Y."/>
            <person name="Kane L.T."/>
            <person name="Ebling H."/>
            <person name="Zhang L."/>
            <person name="Liu B."/>
            <person name="Eaton Z."/>
            <person name="Mclaughlin S."/>
            <person name="Kingan S."/>
            <person name="Baybayan P."/>
            <person name="Concepcion G."/>
            <person name="Jordan M."/>
            <person name="Riva A."/>
            <person name="Barbazuk W."/>
            <person name="Harkins T."/>
        </authorList>
    </citation>
    <scope>NUCLEOTIDE SEQUENCE [LARGE SCALE GENOMIC DNA]</scope>
    <source>
        <strain evidence="4 5">cv. Jamaican Lion 4</strain>
        <strain evidence="3">Father</strain>
        <strain evidence="2">Mother</strain>
        <tissue evidence="2">Leaf</tissue>
    </source>
</reference>
<dbReference type="PANTHER" id="PTHR31198:SF1">
    <property type="entry name" value="CENTROSOMAL AT-AC SPLICING FACTOR"/>
    <property type="match status" value="1"/>
</dbReference>
<organism evidence="2 4">
    <name type="scientific">Cannabis sativa</name>
    <name type="common">Hemp</name>
    <name type="synonym">Marijuana</name>
    <dbReference type="NCBI Taxonomy" id="3483"/>
    <lineage>
        <taxon>Eukaryota</taxon>
        <taxon>Viridiplantae</taxon>
        <taxon>Streptophyta</taxon>
        <taxon>Embryophyta</taxon>
        <taxon>Tracheophyta</taxon>
        <taxon>Spermatophyta</taxon>
        <taxon>Magnoliopsida</taxon>
        <taxon>eudicotyledons</taxon>
        <taxon>Gunneridae</taxon>
        <taxon>Pentapetalae</taxon>
        <taxon>rosids</taxon>
        <taxon>fabids</taxon>
        <taxon>Rosales</taxon>
        <taxon>Cannabaceae</taxon>
        <taxon>Cannabis</taxon>
    </lineage>
</organism>
<comment type="caution">
    <text evidence="2">The sequence shown here is derived from an EMBL/GenBank/DDBJ whole genome shotgun (WGS) entry which is preliminary data.</text>
</comment>
<dbReference type="EMBL" id="JAATIQ010000041">
    <property type="protein sequence ID" value="KAF4395123.1"/>
    <property type="molecule type" value="Genomic_DNA"/>
</dbReference>
<proteinExistence type="predicted"/>
<dbReference type="Proteomes" id="UP000525078">
    <property type="component" value="Unassembled WGS sequence"/>
</dbReference>
<dbReference type="Pfam" id="PF14968">
    <property type="entry name" value="CCDC84"/>
    <property type="match status" value="1"/>
</dbReference>
<dbReference type="PANTHER" id="PTHR31198">
    <property type="entry name" value="COILED-COIL DOMAIN-CONTAINING PROTEIN 84"/>
    <property type="match status" value="1"/>
</dbReference>
<evidence type="ECO:0000313" key="3">
    <source>
        <dbReference type="EMBL" id="KAF4395123.1"/>
    </source>
</evidence>
<protein>
    <recommendedName>
        <fullName evidence="6">TITAN-like protein</fullName>
    </recommendedName>
</protein>
<evidence type="ECO:0000313" key="2">
    <source>
        <dbReference type="EMBL" id="KAF4361607.1"/>
    </source>
</evidence>
<gene>
    <name evidence="2" type="ORF">F8388_007623</name>
    <name evidence="3" type="ORF">G4B88_017993</name>
</gene>
<accession>A0A7J6ET41</accession>
<keyword evidence="5" id="KW-1185">Reference proteome</keyword>